<reference evidence="1 2" key="1">
    <citation type="journal article" date="2023" name="G3 (Bethesda)">
        <title>A chromosome-level genome assembly of Zasmidium syzygii isolated from banana leaves.</title>
        <authorList>
            <person name="van Westerhoven A.C."/>
            <person name="Mehrabi R."/>
            <person name="Talebi R."/>
            <person name="Steentjes M.B.F."/>
            <person name="Corcolon B."/>
            <person name="Chong P.A."/>
            <person name="Kema G.H.J."/>
            <person name="Seidl M.F."/>
        </authorList>
    </citation>
    <scope>NUCLEOTIDE SEQUENCE [LARGE SCALE GENOMIC DNA]</scope>
    <source>
        <strain evidence="1 2">P124</strain>
    </source>
</reference>
<comment type="caution">
    <text evidence="1">The sequence shown here is derived from an EMBL/GenBank/DDBJ whole genome shotgun (WGS) entry which is preliminary data.</text>
</comment>
<evidence type="ECO:0000313" key="2">
    <source>
        <dbReference type="Proteomes" id="UP001305779"/>
    </source>
</evidence>
<keyword evidence="2" id="KW-1185">Reference proteome</keyword>
<dbReference type="EMBL" id="JAXOVC010000004">
    <property type="protein sequence ID" value="KAK4502109.1"/>
    <property type="molecule type" value="Genomic_DNA"/>
</dbReference>
<gene>
    <name evidence="1" type="ORF">PRZ48_005532</name>
</gene>
<name>A0ABR0EL48_ZASCE</name>
<protein>
    <submittedName>
        <fullName evidence="1">Uncharacterized protein</fullName>
    </submittedName>
</protein>
<organism evidence="1 2">
    <name type="scientific">Zasmidium cellare</name>
    <name type="common">Wine cellar mold</name>
    <name type="synonym">Racodium cellare</name>
    <dbReference type="NCBI Taxonomy" id="395010"/>
    <lineage>
        <taxon>Eukaryota</taxon>
        <taxon>Fungi</taxon>
        <taxon>Dikarya</taxon>
        <taxon>Ascomycota</taxon>
        <taxon>Pezizomycotina</taxon>
        <taxon>Dothideomycetes</taxon>
        <taxon>Dothideomycetidae</taxon>
        <taxon>Mycosphaerellales</taxon>
        <taxon>Mycosphaerellaceae</taxon>
        <taxon>Zasmidium</taxon>
    </lineage>
</organism>
<evidence type="ECO:0000313" key="1">
    <source>
        <dbReference type="EMBL" id="KAK4502109.1"/>
    </source>
</evidence>
<dbReference type="Proteomes" id="UP001305779">
    <property type="component" value="Unassembled WGS sequence"/>
</dbReference>
<sequence length="119" mass="13282">MAGNEPQYVPFVRDSGDDAKRDFIDSLSTEEGRNYHNRITLQSYSPTILTDISTLVPQISPTPDDGLPGQKQAYELAKEPKLLVTLKGHHFSPYTTSKSAAIEAAKNWFSHTFELSPEK</sequence>
<proteinExistence type="predicted"/>
<accession>A0ABR0EL48</accession>